<feature type="non-terminal residue" evidence="7">
    <location>
        <position position="346"/>
    </location>
</feature>
<comment type="similarity">
    <text evidence="1">Belongs to the TRAFAC class TrmE-Era-EngA-EngB-Septin-like GTPase superfamily. AIG1/Toc34/Toc159-like paraseptin GTPase family. IAN subfamily.</text>
</comment>
<dbReference type="SUPFAM" id="SSF52540">
    <property type="entry name" value="P-loop containing nucleoside triphosphate hydrolases"/>
    <property type="match status" value="1"/>
</dbReference>
<feature type="region of interest" description="Disordered" evidence="5">
    <location>
        <begin position="324"/>
        <end position="346"/>
    </location>
</feature>
<gene>
    <name evidence="7" type="ORF">GSLYS_00008017001</name>
</gene>
<name>A0AAV2HJZ1_LYMST</name>
<dbReference type="EMBL" id="CAXITT010000160">
    <property type="protein sequence ID" value="CAL1534057.1"/>
    <property type="molecule type" value="Genomic_DNA"/>
</dbReference>
<accession>A0AAV2HJZ1</accession>
<dbReference type="Proteomes" id="UP001497497">
    <property type="component" value="Unassembled WGS sequence"/>
</dbReference>
<dbReference type="PANTHER" id="PTHR10903">
    <property type="entry name" value="GTPASE, IMAP FAMILY MEMBER-RELATED"/>
    <property type="match status" value="1"/>
</dbReference>
<dbReference type="InterPro" id="IPR006703">
    <property type="entry name" value="G_AIG1"/>
</dbReference>
<organism evidence="7 8">
    <name type="scientific">Lymnaea stagnalis</name>
    <name type="common">Great pond snail</name>
    <name type="synonym">Helix stagnalis</name>
    <dbReference type="NCBI Taxonomy" id="6523"/>
    <lineage>
        <taxon>Eukaryota</taxon>
        <taxon>Metazoa</taxon>
        <taxon>Spiralia</taxon>
        <taxon>Lophotrochozoa</taxon>
        <taxon>Mollusca</taxon>
        <taxon>Gastropoda</taxon>
        <taxon>Heterobranchia</taxon>
        <taxon>Euthyneura</taxon>
        <taxon>Panpulmonata</taxon>
        <taxon>Hygrophila</taxon>
        <taxon>Lymnaeoidea</taxon>
        <taxon>Lymnaeidae</taxon>
        <taxon>Lymnaea</taxon>
    </lineage>
</organism>
<dbReference type="Pfam" id="PF04548">
    <property type="entry name" value="AIG1"/>
    <property type="match status" value="1"/>
</dbReference>
<keyword evidence="2" id="KW-0547">Nucleotide-binding</keyword>
<sequence length="346" mass="39177">MLMIGRTGDGKSATGNTILGRNTFEASVNTSSKTFKAQSDYSEFQGRILKVVDCPGLGDTKLGPEDDVKQLVTAINTAIAENPKGYHAILYVVRVGRRFCKEDSQTMQILKTVLGEDFIKKHTILLFSGGDDFETNPEIKQKSLSFDDWIKIQDNQHFKELVGECQRRVILFDNRTSDLKKQAAQKEKLVGMINSLATKGKRYTNENFEKAEKKRQDLLAKLGKEQEKQNVIDKIGILTAQVKNVTLNNTGAEALQEISTEIEALLKASTEGAKKNSKLKDTFKLFKAIQQAVDAKKIEIEKNRNIQDKREQWEEDKLKLEHLRTKEQLGKTSGELDEVKRRIQEQ</sequence>
<dbReference type="InterPro" id="IPR027417">
    <property type="entry name" value="P-loop_NTPase"/>
</dbReference>
<dbReference type="Gene3D" id="3.40.50.300">
    <property type="entry name" value="P-loop containing nucleotide triphosphate hydrolases"/>
    <property type="match status" value="1"/>
</dbReference>
<proteinExistence type="inferred from homology"/>
<feature type="coiled-coil region" evidence="4">
    <location>
        <begin position="296"/>
        <end position="323"/>
    </location>
</feature>
<dbReference type="GO" id="GO:0005525">
    <property type="term" value="F:GTP binding"/>
    <property type="evidence" value="ECO:0007669"/>
    <property type="project" value="UniProtKB-KW"/>
</dbReference>
<feature type="compositionally biased region" description="Basic and acidic residues" evidence="5">
    <location>
        <begin position="337"/>
        <end position="346"/>
    </location>
</feature>
<feature type="domain" description="AIG1-type G" evidence="6">
    <location>
        <begin position="1"/>
        <end position="212"/>
    </location>
</feature>
<dbReference type="FunFam" id="3.40.50.300:FF:000840">
    <property type="entry name" value="Immune-associated nucleotide-binding protein 9"/>
    <property type="match status" value="1"/>
</dbReference>
<keyword evidence="8" id="KW-1185">Reference proteome</keyword>
<reference evidence="7 8" key="1">
    <citation type="submission" date="2024-04" db="EMBL/GenBank/DDBJ databases">
        <authorList>
            <consortium name="Genoscope - CEA"/>
            <person name="William W."/>
        </authorList>
    </citation>
    <scope>NUCLEOTIDE SEQUENCE [LARGE SCALE GENOMIC DNA]</scope>
</reference>
<protein>
    <recommendedName>
        <fullName evidence="6">AIG1-type G domain-containing protein</fullName>
    </recommendedName>
</protein>
<evidence type="ECO:0000256" key="1">
    <source>
        <dbReference type="ARBA" id="ARBA00008535"/>
    </source>
</evidence>
<dbReference type="PANTHER" id="PTHR10903:SF184">
    <property type="entry name" value="GTP-BINDING PROTEIN A"/>
    <property type="match status" value="1"/>
</dbReference>
<evidence type="ECO:0000256" key="5">
    <source>
        <dbReference type="SAM" id="MobiDB-lite"/>
    </source>
</evidence>
<evidence type="ECO:0000259" key="6">
    <source>
        <dbReference type="PROSITE" id="PS51720"/>
    </source>
</evidence>
<comment type="caution">
    <text evidence="7">The sequence shown here is derived from an EMBL/GenBank/DDBJ whole genome shotgun (WGS) entry which is preliminary data.</text>
</comment>
<evidence type="ECO:0000313" key="8">
    <source>
        <dbReference type="Proteomes" id="UP001497497"/>
    </source>
</evidence>
<keyword evidence="3" id="KW-0342">GTP-binding</keyword>
<evidence type="ECO:0000313" key="7">
    <source>
        <dbReference type="EMBL" id="CAL1534057.1"/>
    </source>
</evidence>
<evidence type="ECO:0000256" key="2">
    <source>
        <dbReference type="ARBA" id="ARBA00022741"/>
    </source>
</evidence>
<dbReference type="InterPro" id="IPR045058">
    <property type="entry name" value="GIMA/IAN/Toc"/>
</dbReference>
<keyword evidence="4" id="KW-0175">Coiled coil</keyword>
<dbReference type="PROSITE" id="PS51720">
    <property type="entry name" value="G_AIG1"/>
    <property type="match status" value="1"/>
</dbReference>
<evidence type="ECO:0000256" key="3">
    <source>
        <dbReference type="ARBA" id="ARBA00023134"/>
    </source>
</evidence>
<dbReference type="AlphaFoldDB" id="A0AAV2HJZ1"/>
<evidence type="ECO:0000256" key="4">
    <source>
        <dbReference type="SAM" id="Coils"/>
    </source>
</evidence>